<evidence type="ECO:0000313" key="3">
    <source>
        <dbReference type="Proteomes" id="UP000005808"/>
    </source>
</evidence>
<protein>
    <submittedName>
        <fullName evidence="2">Uncharacterized protein</fullName>
    </submittedName>
</protein>
<keyword evidence="1" id="KW-0812">Transmembrane</keyword>
<evidence type="ECO:0000256" key="1">
    <source>
        <dbReference type="SAM" id="Phobius"/>
    </source>
</evidence>
<sequence>MDGTLVFGTPLLAMGLQAALVRNIPFAMAWSAVALAAFYFGLAAWLAARRDRLGLLFEAVLALGVIFASLAVPLAFDGRTTSAVWAVEGAAVVWVGVRQQRRLALASGLLLQLAAGAAFAAGSLFEATQLAWPVLNSRYVGTLLLAAAGVFSGWRLHGRPEARAWFAPCAPLGLAAALWGLLWWLGGGVAEIHHWYGVFGWKLRALFAWLALLVVLTAWLAHLARRVLAWQQASVPAHAMAPLLAVLAVASCIVPSASPLLGFGALAWLVVFGAAWLLLWRQQGDERDALLAPMHALLFWTVCVLLSTEAYWRLRAYVPEGAWSWSAWAYGYGALLALLSVWGWRLRWPVARFSKAYLLWGALPLVALLWLWSIASVASDGDAAPLFYLPLLNPLDVAQLLAMLAVALWQHRLAAQGLATRPRALEYAALATVFLWVNAALLRTLHHRFGIGYDVMDVLRSINLQLVFLAGWGAFALAGLFWARRDSLLRLFAVASAPLVVVMWLWTLYANLTQAGAILGRAPLLNPLDLVQVLVYGLAVFWFGSCGLTRCCCARCITGPACPTRCRPWVAPHWYRRRCRCSGPCWR</sequence>
<feature type="transmembrane region" description="Helical" evidence="1">
    <location>
        <begin position="530"/>
        <end position="548"/>
    </location>
</feature>
<organism evidence="2 3">
    <name type="scientific">Cupriavidus basilensis OR16</name>
    <dbReference type="NCBI Taxonomy" id="1127483"/>
    <lineage>
        <taxon>Bacteria</taxon>
        <taxon>Pseudomonadati</taxon>
        <taxon>Pseudomonadota</taxon>
        <taxon>Betaproteobacteria</taxon>
        <taxon>Burkholderiales</taxon>
        <taxon>Burkholderiaceae</taxon>
        <taxon>Cupriavidus</taxon>
    </lineage>
</organism>
<feature type="transmembrane region" description="Helical" evidence="1">
    <location>
        <begin position="205"/>
        <end position="223"/>
    </location>
</feature>
<feature type="transmembrane region" description="Helical" evidence="1">
    <location>
        <begin position="489"/>
        <end position="510"/>
    </location>
</feature>
<feature type="transmembrane region" description="Helical" evidence="1">
    <location>
        <begin position="260"/>
        <end position="280"/>
    </location>
</feature>
<accession>H1S1U0</accession>
<gene>
    <name evidence="2" type="ORF">OR16_08186</name>
</gene>
<feature type="transmembrane region" description="Helical" evidence="1">
    <location>
        <begin position="235"/>
        <end position="254"/>
    </location>
</feature>
<dbReference type="EMBL" id="AHJE01000017">
    <property type="protein sequence ID" value="EHP43665.1"/>
    <property type="molecule type" value="Genomic_DNA"/>
</dbReference>
<feature type="transmembrane region" description="Helical" evidence="1">
    <location>
        <begin position="356"/>
        <end position="375"/>
    </location>
</feature>
<feature type="transmembrane region" description="Helical" evidence="1">
    <location>
        <begin position="424"/>
        <end position="442"/>
    </location>
</feature>
<keyword evidence="1" id="KW-1133">Transmembrane helix</keyword>
<reference evidence="2 3" key="1">
    <citation type="journal article" date="2012" name="J. Bacteriol.">
        <title>De Novo Genome Project of Cupriavidus basilensis OR16.</title>
        <authorList>
            <person name="Cserhati M."/>
            <person name="Kriszt B."/>
            <person name="Szoboszlay S."/>
            <person name="Toth A."/>
            <person name="Szabo I."/>
            <person name="Tancsics A."/>
            <person name="Nagy I."/>
            <person name="Horvath B."/>
            <person name="Nagy I."/>
            <person name="Kukolya J."/>
        </authorList>
    </citation>
    <scope>NUCLEOTIDE SEQUENCE [LARGE SCALE GENOMIC DNA]</scope>
    <source>
        <strain evidence="2 3">OR16</strain>
    </source>
</reference>
<feature type="transmembrane region" description="Helical" evidence="1">
    <location>
        <begin position="137"/>
        <end position="157"/>
    </location>
</feature>
<dbReference type="PATRIC" id="fig|1127483.3.peg.1648"/>
<dbReference type="PANTHER" id="PTHR38434">
    <property type="entry name" value="BLL2549 PROTEIN"/>
    <property type="match status" value="1"/>
</dbReference>
<feature type="transmembrane region" description="Helical" evidence="1">
    <location>
        <begin position="289"/>
        <end position="307"/>
    </location>
</feature>
<evidence type="ECO:0000313" key="2">
    <source>
        <dbReference type="EMBL" id="EHP43665.1"/>
    </source>
</evidence>
<name>H1S1U0_9BURK</name>
<feature type="transmembrane region" description="Helical" evidence="1">
    <location>
        <begin position="387"/>
        <end position="409"/>
    </location>
</feature>
<feature type="transmembrane region" description="Helical" evidence="1">
    <location>
        <begin position="164"/>
        <end position="185"/>
    </location>
</feature>
<feature type="transmembrane region" description="Helical" evidence="1">
    <location>
        <begin position="327"/>
        <end position="344"/>
    </location>
</feature>
<dbReference type="Pfam" id="PF10101">
    <property type="entry name" value="DUF2339"/>
    <property type="match status" value="1"/>
</dbReference>
<dbReference type="PANTHER" id="PTHR38434:SF1">
    <property type="entry name" value="BLL2549 PROTEIN"/>
    <property type="match status" value="1"/>
</dbReference>
<feature type="transmembrane region" description="Helical" evidence="1">
    <location>
        <begin position="55"/>
        <end position="76"/>
    </location>
</feature>
<dbReference type="Proteomes" id="UP000005808">
    <property type="component" value="Unassembled WGS sequence"/>
</dbReference>
<comment type="caution">
    <text evidence="2">The sequence shown here is derived from an EMBL/GenBank/DDBJ whole genome shotgun (WGS) entry which is preliminary data.</text>
</comment>
<keyword evidence="1" id="KW-0472">Membrane</keyword>
<feature type="transmembrane region" description="Helical" evidence="1">
    <location>
        <begin position="462"/>
        <end position="482"/>
    </location>
</feature>
<dbReference type="InterPro" id="IPR019286">
    <property type="entry name" value="DUF2339_TM"/>
</dbReference>
<proteinExistence type="predicted"/>
<feature type="transmembrane region" description="Helical" evidence="1">
    <location>
        <begin position="104"/>
        <end position="125"/>
    </location>
</feature>
<feature type="transmembrane region" description="Helical" evidence="1">
    <location>
        <begin position="28"/>
        <end position="48"/>
    </location>
</feature>
<dbReference type="AlphaFoldDB" id="H1S1U0"/>
<feature type="transmembrane region" description="Helical" evidence="1">
    <location>
        <begin position="82"/>
        <end position="97"/>
    </location>
</feature>